<proteinExistence type="predicted"/>
<dbReference type="EMBL" id="SNYA01000007">
    <property type="protein sequence ID" value="TDP90185.1"/>
    <property type="molecule type" value="Genomic_DNA"/>
</dbReference>
<dbReference type="InterPro" id="IPR002035">
    <property type="entry name" value="VWF_A"/>
</dbReference>
<dbReference type="InterPro" id="IPR036465">
    <property type="entry name" value="vWFA_dom_sf"/>
</dbReference>
<dbReference type="SUPFAM" id="SSF53300">
    <property type="entry name" value="vWA-like"/>
    <property type="match status" value="1"/>
</dbReference>
<feature type="compositionally biased region" description="Low complexity" evidence="1">
    <location>
        <begin position="236"/>
        <end position="254"/>
    </location>
</feature>
<dbReference type="Gene3D" id="3.40.50.410">
    <property type="entry name" value="von Willebrand factor, type A domain"/>
    <property type="match status" value="1"/>
</dbReference>
<dbReference type="AlphaFoldDB" id="A0A4R6RV57"/>
<reference evidence="3 4" key="1">
    <citation type="submission" date="2019-03" db="EMBL/GenBank/DDBJ databases">
        <title>Genomic analyses of the natural microbiome of Caenorhabditis elegans.</title>
        <authorList>
            <person name="Samuel B."/>
        </authorList>
    </citation>
    <scope>NUCLEOTIDE SEQUENCE [LARGE SCALE GENOMIC DNA]</scope>
    <source>
        <strain evidence="3 4">JUb18</strain>
    </source>
</reference>
<dbReference type="OrthoDB" id="4987941at2"/>
<dbReference type="Pfam" id="PF00092">
    <property type="entry name" value="VWA"/>
    <property type="match status" value="1"/>
</dbReference>
<dbReference type="RefSeq" id="WP_133617405.1">
    <property type="nucleotide sequence ID" value="NZ_SNYA01000007.1"/>
</dbReference>
<evidence type="ECO:0000259" key="2">
    <source>
        <dbReference type="PROSITE" id="PS50234"/>
    </source>
</evidence>
<gene>
    <name evidence="3" type="ORF">EDF62_2752</name>
</gene>
<feature type="domain" description="VWFA" evidence="2">
    <location>
        <begin position="444"/>
        <end position="608"/>
    </location>
</feature>
<sequence length="640" mass="66675">MDSDTGSEFRLGELRAQLTAAGAILGVPIVVTDDDGWEISAGALRVGLGWYAARGHGDTEAVALALLHLWEGPRSARLEPARARRRSSIGAQRPAAVPLLDTVLRLQATAELRQGMPGLRAPLDAAITRVIPADVSVFPRHVQFVAAVLLWGTAGGADPRLGALIGALDKSVRSELERLAGLGSGATDVLRRITAPDPNRPALLRFERALALLLPPYERLLALDVADRGLDREGGDAPALADAGAGVETGAGAASDEPDGMAAEDPAHSDADPGDIAAAAEEHARPGNGKDDAEGADLFAAEHAGAVETMLSTPMPTSGALFDAIQELSVDPAGVDPEGRRDLGTAGAGGPVAIGLTALTEYRARAAALSPAIERMRELWARVITDRVALRPGLSRRPQAEGEELAIDALPAAVAQALAGVARPQAYRSRVSRPRRTRRTGSTDYVFLVDRSASMQGPIAAAASDAMLIMLEALSAVERDVRHAERAAGSSIELDVRTSLLVFDAEVTVVKALSSGLDDAVRREIDAAIRSPRGSTNDGAALRSAAEQLGISPAGHAVEGAAHDGLERKRMVVLISDGGSNDAVAAARELRALRAAGVQVIGCGFGSDEMTDRYAPEGRRVNRPDELAETLHELIAGELG</sequence>
<dbReference type="Proteomes" id="UP000295601">
    <property type="component" value="Unassembled WGS sequence"/>
</dbReference>
<evidence type="ECO:0000256" key="1">
    <source>
        <dbReference type="SAM" id="MobiDB-lite"/>
    </source>
</evidence>
<dbReference type="CDD" id="cd00198">
    <property type="entry name" value="vWFA"/>
    <property type="match status" value="1"/>
</dbReference>
<comment type="caution">
    <text evidence="3">The sequence shown here is derived from an EMBL/GenBank/DDBJ whole genome shotgun (WGS) entry which is preliminary data.</text>
</comment>
<organism evidence="3 4">
    <name type="scientific">Leucobacter luti</name>
    <dbReference type="NCBI Taxonomy" id="340320"/>
    <lineage>
        <taxon>Bacteria</taxon>
        <taxon>Bacillati</taxon>
        <taxon>Actinomycetota</taxon>
        <taxon>Actinomycetes</taxon>
        <taxon>Micrococcales</taxon>
        <taxon>Microbacteriaceae</taxon>
        <taxon>Leucobacter</taxon>
    </lineage>
</organism>
<dbReference type="SMART" id="SM00327">
    <property type="entry name" value="VWA"/>
    <property type="match status" value="1"/>
</dbReference>
<protein>
    <submittedName>
        <fullName evidence="3">von Willebrand factor type A domain-containing protein</fullName>
    </submittedName>
</protein>
<dbReference type="PROSITE" id="PS50234">
    <property type="entry name" value="VWFA"/>
    <property type="match status" value="1"/>
</dbReference>
<evidence type="ECO:0000313" key="4">
    <source>
        <dbReference type="Proteomes" id="UP000295601"/>
    </source>
</evidence>
<evidence type="ECO:0000313" key="3">
    <source>
        <dbReference type="EMBL" id="TDP90185.1"/>
    </source>
</evidence>
<keyword evidence="4" id="KW-1185">Reference proteome</keyword>
<accession>A0A4R6RV57</accession>
<feature type="region of interest" description="Disordered" evidence="1">
    <location>
        <begin position="234"/>
        <end position="274"/>
    </location>
</feature>
<name>A0A4R6RV57_9MICO</name>